<feature type="domain" description="Siphovirus-type tail component C-terminal" evidence="1">
    <location>
        <begin position="15"/>
        <end position="109"/>
    </location>
</feature>
<dbReference type="Proteomes" id="UP000256488">
    <property type="component" value="Unassembled WGS sequence"/>
</dbReference>
<protein>
    <recommendedName>
        <fullName evidence="1">Siphovirus-type tail component C-terminal domain-containing protein</fullName>
    </recommendedName>
</protein>
<accession>A0A3E0WW60</accession>
<organism evidence="2 3">
    <name type="scientific">Virgibacillus dokdonensis</name>
    <dbReference type="NCBI Taxonomy" id="302167"/>
    <lineage>
        <taxon>Bacteria</taxon>
        <taxon>Bacillati</taxon>
        <taxon>Bacillota</taxon>
        <taxon>Bacilli</taxon>
        <taxon>Bacillales</taxon>
        <taxon>Bacillaceae</taxon>
        <taxon>Virgibacillus</taxon>
    </lineage>
</organism>
<dbReference type="EMBL" id="NFZX01000007">
    <property type="protein sequence ID" value="RFA36235.1"/>
    <property type="molecule type" value="Genomic_DNA"/>
</dbReference>
<comment type="caution">
    <text evidence="2">The sequence shown here is derived from an EMBL/GenBank/DDBJ whole genome shotgun (WGS) entry which is preliminary data.</text>
</comment>
<evidence type="ECO:0000313" key="2">
    <source>
        <dbReference type="EMBL" id="RFA36235.1"/>
    </source>
</evidence>
<dbReference type="AlphaFoldDB" id="A0A3E0WW60"/>
<name>A0A3E0WW60_9BACI</name>
<reference evidence="2 3" key="1">
    <citation type="submission" date="2017-05" db="EMBL/GenBank/DDBJ databases">
        <title>Virgibacillus sp. AK90 isolated from a saltern of Kakinada, India.</title>
        <authorList>
            <person name="Gupta V."/>
            <person name="Sidhu C."/>
            <person name="Korpole S."/>
            <person name="Pinnaka A.K."/>
        </authorList>
    </citation>
    <scope>NUCLEOTIDE SEQUENCE [LARGE SCALE GENOMIC DNA]</scope>
    <source>
        <strain evidence="2 3">AK90</strain>
    </source>
</reference>
<evidence type="ECO:0000259" key="1">
    <source>
        <dbReference type="Pfam" id="PF22768"/>
    </source>
</evidence>
<dbReference type="RefSeq" id="WP_116277586.1">
    <property type="nucleotide sequence ID" value="NZ_NFZX01000007.1"/>
</dbReference>
<dbReference type="Pfam" id="PF22768">
    <property type="entry name" value="SPP1_Dit"/>
    <property type="match status" value="1"/>
</dbReference>
<dbReference type="Gene3D" id="2.60.120.860">
    <property type="match status" value="1"/>
</dbReference>
<dbReference type="InterPro" id="IPR054738">
    <property type="entry name" value="Siphovirus-type_tail_C"/>
</dbReference>
<gene>
    <name evidence="2" type="ORF">CAI16_05455</name>
</gene>
<evidence type="ECO:0000313" key="3">
    <source>
        <dbReference type="Proteomes" id="UP000256488"/>
    </source>
</evidence>
<sequence>MRWIEMAQTNEVTVKGTADTAPYITAVIKNEIPYMQLSCRNEVLRIHYNFKKNDVVKIDFDKRKVFINNRLQMETVDLRYADFFKLDPGYNEIKTVPTMQLEVEYTERWL</sequence>
<proteinExistence type="predicted"/>